<accession>A0ABT1QZL8</accession>
<comment type="caution">
    <text evidence="1">The sequence shown here is derived from an EMBL/GenBank/DDBJ whole genome shotgun (WGS) entry which is preliminary data.</text>
</comment>
<feature type="non-terminal residue" evidence="1">
    <location>
        <position position="1"/>
    </location>
</feature>
<dbReference type="EMBL" id="JANFQO010000065">
    <property type="protein sequence ID" value="MCQ4167738.1"/>
    <property type="molecule type" value="Genomic_DNA"/>
</dbReference>
<reference evidence="1" key="1">
    <citation type="submission" date="2022-07" db="EMBL/GenBank/DDBJ databases">
        <title>Tahibacter sp., a new gammaproteobacterium isolated from the silt sample collected at pig farm.</title>
        <authorList>
            <person name="Chen H."/>
        </authorList>
    </citation>
    <scope>NUCLEOTIDE SEQUENCE</scope>
    <source>
        <strain evidence="1">P2K</strain>
    </source>
</reference>
<proteinExistence type="predicted"/>
<sequence>NSALKRLRSVLPSDFFLLICLTPDCDIESLIRVSEKQGQDHTSGCAGTGCSAPAFRPMDTSACASSMAVWS</sequence>
<evidence type="ECO:0000313" key="2">
    <source>
        <dbReference type="Proteomes" id="UP001165498"/>
    </source>
</evidence>
<gene>
    <name evidence="1" type="ORF">NM961_23805</name>
</gene>
<keyword evidence="2" id="KW-1185">Reference proteome</keyword>
<evidence type="ECO:0000313" key="1">
    <source>
        <dbReference type="EMBL" id="MCQ4167738.1"/>
    </source>
</evidence>
<dbReference type="Proteomes" id="UP001165498">
    <property type="component" value="Unassembled WGS sequence"/>
</dbReference>
<name>A0ABT1QZL8_9GAMM</name>
<protein>
    <submittedName>
        <fullName evidence="1">Uncharacterized protein</fullName>
    </submittedName>
</protein>
<organism evidence="1 2">
    <name type="scientific">Tahibacter harae</name>
    <dbReference type="NCBI Taxonomy" id="2963937"/>
    <lineage>
        <taxon>Bacteria</taxon>
        <taxon>Pseudomonadati</taxon>
        <taxon>Pseudomonadota</taxon>
        <taxon>Gammaproteobacteria</taxon>
        <taxon>Lysobacterales</taxon>
        <taxon>Rhodanobacteraceae</taxon>
        <taxon>Tahibacter</taxon>
    </lineage>
</organism>